<dbReference type="EMBL" id="DF820456">
    <property type="protein sequence ID" value="GAK50547.1"/>
    <property type="molecule type" value="Genomic_DNA"/>
</dbReference>
<dbReference type="InterPro" id="IPR050769">
    <property type="entry name" value="NAT_camello-type"/>
</dbReference>
<accession>A0A0S6VYJ1</accession>
<protein>
    <submittedName>
        <fullName evidence="3">Putative acyltransferase</fullName>
    </submittedName>
</protein>
<dbReference type="SUPFAM" id="SSF55729">
    <property type="entry name" value="Acyl-CoA N-acyltransferases (Nat)"/>
    <property type="match status" value="1"/>
</dbReference>
<dbReference type="HOGENOM" id="CLU_108859_2_1_0"/>
<dbReference type="Proteomes" id="UP000030700">
    <property type="component" value="Unassembled WGS sequence"/>
</dbReference>
<keyword evidence="4" id="KW-1185">Reference proteome</keyword>
<dbReference type="InterPro" id="IPR000182">
    <property type="entry name" value="GNAT_dom"/>
</dbReference>
<evidence type="ECO:0000256" key="1">
    <source>
        <dbReference type="ARBA" id="ARBA00022679"/>
    </source>
</evidence>
<organism evidence="3">
    <name type="scientific">Candidatus Moduliflexus flocculans</name>
    <dbReference type="NCBI Taxonomy" id="1499966"/>
    <lineage>
        <taxon>Bacteria</taxon>
        <taxon>Candidatus Moduliflexota</taxon>
        <taxon>Candidatus Moduliflexia</taxon>
        <taxon>Candidatus Moduliflexales</taxon>
        <taxon>Candidatus Moduliflexaceae</taxon>
    </lineage>
</organism>
<dbReference type="PANTHER" id="PTHR13947">
    <property type="entry name" value="GNAT FAMILY N-ACETYLTRANSFERASE"/>
    <property type="match status" value="1"/>
</dbReference>
<dbReference type="CDD" id="cd04301">
    <property type="entry name" value="NAT_SF"/>
    <property type="match status" value="1"/>
</dbReference>
<gene>
    <name evidence="3" type="ORF">U14_01778</name>
</gene>
<dbReference type="STRING" id="1499966.U14_01778"/>
<keyword evidence="3" id="KW-0012">Acyltransferase</keyword>
<dbReference type="GO" id="GO:0008080">
    <property type="term" value="F:N-acetyltransferase activity"/>
    <property type="evidence" value="ECO:0007669"/>
    <property type="project" value="InterPro"/>
</dbReference>
<dbReference type="AlphaFoldDB" id="A0A0S6VYJ1"/>
<dbReference type="PROSITE" id="PS51186">
    <property type="entry name" value="GNAT"/>
    <property type="match status" value="1"/>
</dbReference>
<proteinExistence type="predicted"/>
<dbReference type="InterPro" id="IPR016181">
    <property type="entry name" value="Acyl_CoA_acyltransferase"/>
</dbReference>
<evidence type="ECO:0000313" key="3">
    <source>
        <dbReference type="EMBL" id="GAK50547.1"/>
    </source>
</evidence>
<dbReference type="Pfam" id="PF00583">
    <property type="entry name" value="Acetyltransf_1"/>
    <property type="match status" value="1"/>
</dbReference>
<reference evidence="3" key="1">
    <citation type="journal article" date="2015" name="PeerJ">
        <title>First genomic representation of candidate bacterial phylum KSB3 points to enhanced environmental sensing as a trigger of wastewater bulking.</title>
        <authorList>
            <person name="Sekiguchi Y."/>
            <person name="Ohashi A."/>
            <person name="Parks D.H."/>
            <person name="Yamauchi T."/>
            <person name="Tyson G.W."/>
            <person name="Hugenholtz P."/>
        </authorList>
    </citation>
    <scope>NUCLEOTIDE SEQUENCE [LARGE SCALE GENOMIC DNA]</scope>
</reference>
<evidence type="ECO:0000313" key="4">
    <source>
        <dbReference type="Proteomes" id="UP000030700"/>
    </source>
</evidence>
<keyword evidence="1 3" id="KW-0808">Transferase</keyword>
<evidence type="ECO:0000259" key="2">
    <source>
        <dbReference type="PROSITE" id="PS51186"/>
    </source>
</evidence>
<feature type="domain" description="N-acetyltransferase" evidence="2">
    <location>
        <begin position="10"/>
        <end position="160"/>
    </location>
</feature>
<dbReference type="PANTHER" id="PTHR13947:SF37">
    <property type="entry name" value="LD18367P"/>
    <property type="match status" value="1"/>
</dbReference>
<sequence>MNIHLSQDRIQIHKITDDDELPWELLLLADPSREFVSAYLANGECYIAKLQGELVGEFLIMPKAPDVWELMNIAVTEARHGQGIGKALLAEAIRIVRQYGAKTLEVGTGNCGFMQLAFYQKAGFRIVGVERDFFLKHCAEPIFENGIQCVDMVRLELSLTT</sequence>
<name>A0A0S6VYJ1_9BACT</name>
<dbReference type="Gene3D" id="3.40.630.30">
    <property type="match status" value="1"/>
</dbReference>